<dbReference type="Proteomes" id="UP001179600">
    <property type="component" value="Plasmid pK204-1-A"/>
</dbReference>
<organism evidence="1 2">
    <name type="scientific">Vagococcus lutrae</name>
    <dbReference type="NCBI Taxonomy" id="81947"/>
    <lineage>
        <taxon>Bacteria</taxon>
        <taxon>Bacillati</taxon>
        <taxon>Bacillota</taxon>
        <taxon>Bacilli</taxon>
        <taxon>Lactobacillales</taxon>
        <taxon>Enterococcaceae</taxon>
        <taxon>Vagococcus</taxon>
    </lineage>
</organism>
<proteinExistence type="predicted"/>
<evidence type="ECO:0000313" key="2">
    <source>
        <dbReference type="Proteomes" id="UP001179600"/>
    </source>
</evidence>
<protein>
    <submittedName>
        <fullName evidence="1">Phage portal protein</fullName>
    </submittedName>
</protein>
<sequence length="506" mass="57852">MDKNQLLSDNPKTIAEGLQAAIAQDRSSPAKEQAREGVRYYDGVHDILKNRVFYIDDNGVLREDKFASNIRIPHQFLTEQVDQKTQYLLSNDMAFETEDETLNTYLEEYYDEDFQLFLQEVVEGGSQKGFEYVYARTNSNDRLCFQVADSLCVFPIYNDANELERLCRHYDKEIYKEGKAITITIAEVWDDKQTWYFKAEKGKAFKVDAEREMNPKPHIVAQNEVGEKASRDYGQIPFYRYKNNQKEFSDLRPIKALIDDYDLMNAFMSNNLQDFAEAIYVVSGFQGDDLSKLRQNIKGKKVVGTGTGGGLDIKTVTIPVEGRKTKMEIDKENIYKFGMAFDSTQIGDGNITNIVIKSRYTLLNMKANKTEVRLQAMMKWINQMVVDDINRRYNTSYKASEVKFTFTREVMVNENDLVNNEKAEAETKQILINTILTAATRLDDETILKLICEQFELNWEEVQEAIETQEYTSGLADGTDPEEVLINGNGAEQVAEGTGAVIGAQV</sequence>
<name>A0AAE9XHU5_9ENTE</name>
<accession>A0AAE9XHU5</accession>
<dbReference type="AlphaFoldDB" id="A0AAE9XHU5"/>
<dbReference type="InterPro" id="IPR021145">
    <property type="entry name" value="Portal_protein_SPP1_Gp6-like"/>
</dbReference>
<reference evidence="1" key="1">
    <citation type="submission" date="2023-01" db="EMBL/GenBank/DDBJ databases">
        <title>Oxazolidinone resistance genes in florfenicol resistant enterococci from beef cattle and veal calves at slaughter.</title>
        <authorList>
            <person name="Biggel M."/>
        </authorList>
    </citation>
    <scope>NUCLEOTIDE SEQUENCE</scope>
    <source>
        <strain evidence="1">K204-1</strain>
        <plasmid evidence="1">pK204-1-A</plasmid>
    </source>
</reference>
<geneLocation type="plasmid" evidence="1 2">
    <name>pK204-1-A</name>
</geneLocation>
<dbReference type="EMBL" id="CP116508">
    <property type="protein sequence ID" value="WCG23682.1"/>
    <property type="molecule type" value="Genomic_DNA"/>
</dbReference>
<gene>
    <name evidence="1" type="ORF">PML95_09925</name>
</gene>
<evidence type="ECO:0000313" key="1">
    <source>
        <dbReference type="EMBL" id="WCG23682.1"/>
    </source>
</evidence>
<keyword evidence="1" id="KW-0614">Plasmid</keyword>
<dbReference type="Pfam" id="PF05133">
    <property type="entry name" value="SPP1_portal"/>
    <property type="match status" value="1"/>
</dbReference>